<dbReference type="EMBL" id="CWQY01000001">
    <property type="protein sequence ID" value="CSB97688.1"/>
    <property type="molecule type" value="Genomic_DNA"/>
</dbReference>
<proteinExistence type="predicted"/>
<accession>A0A655WTV8</accession>
<protein>
    <submittedName>
        <fullName evidence="1">Uncharacterized protein</fullName>
    </submittedName>
</protein>
<evidence type="ECO:0000313" key="2">
    <source>
        <dbReference type="Proteomes" id="UP000041770"/>
    </source>
</evidence>
<evidence type="ECO:0000313" key="1">
    <source>
        <dbReference type="EMBL" id="CSB97688.1"/>
    </source>
</evidence>
<reference evidence="1 2" key="1">
    <citation type="submission" date="2015-07" db="EMBL/GenBank/DDBJ databases">
        <authorList>
            <consortium name="Pathogen Informatics"/>
        </authorList>
    </citation>
    <scope>NUCLEOTIDE SEQUENCE [LARGE SCALE GENOMIC DNA]</scope>
    <source>
        <strain evidence="1 2">A316</strain>
    </source>
</reference>
<dbReference type="Proteomes" id="UP000041770">
    <property type="component" value="Unassembled WGS sequence"/>
</dbReference>
<dbReference type="AlphaFoldDB" id="A0A655WTV8"/>
<organism evidence="1 2">
    <name type="scientific">Vibrio cholerae</name>
    <dbReference type="NCBI Taxonomy" id="666"/>
    <lineage>
        <taxon>Bacteria</taxon>
        <taxon>Pseudomonadati</taxon>
        <taxon>Pseudomonadota</taxon>
        <taxon>Gammaproteobacteria</taxon>
        <taxon>Vibrionales</taxon>
        <taxon>Vibrionaceae</taxon>
        <taxon>Vibrio</taxon>
    </lineage>
</organism>
<gene>
    <name evidence="1" type="ORF">ERS013200_00229</name>
</gene>
<name>A0A655WTV8_VIBCL</name>
<sequence length="93" mass="11002">MYRKLSSTVSSMIRESFLTRNRTDVHDRTVVAIFHIGQHGVHTIEQTQHIHIKHALPFIRFLSINLPKQHDTGIVHQQIRRAIQRFGFRNRSH</sequence>